<dbReference type="GO" id="GO:0000287">
    <property type="term" value="F:magnesium ion binding"/>
    <property type="evidence" value="ECO:0007669"/>
    <property type="project" value="TreeGrafter"/>
</dbReference>
<dbReference type="SFLD" id="SFLDS00003">
    <property type="entry name" value="Haloacid_Dehalogenase"/>
    <property type="match status" value="1"/>
</dbReference>
<comment type="caution">
    <text evidence="1">The sequence shown here is derived from an EMBL/GenBank/DDBJ whole genome shotgun (WGS) entry which is preliminary data.</text>
</comment>
<dbReference type="AlphaFoldDB" id="A0A9D1G4J3"/>
<protein>
    <submittedName>
        <fullName evidence="1">HAD family phosphatase</fullName>
    </submittedName>
</protein>
<proteinExistence type="predicted"/>
<dbReference type="InterPro" id="IPR036412">
    <property type="entry name" value="HAD-like_sf"/>
</dbReference>
<dbReference type="NCBIfam" id="TIGR01484">
    <property type="entry name" value="HAD-SF-IIB"/>
    <property type="match status" value="1"/>
</dbReference>
<dbReference type="GO" id="GO:0016791">
    <property type="term" value="F:phosphatase activity"/>
    <property type="evidence" value="ECO:0007669"/>
    <property type="project" value="TreeGrafter"/>
</dbReference>
<gene>
    <name evidence="1" type="ORF">IAD42_01185</name>
</gene>
<evidence type="ECO:0000313" key="1">
    <source>
        <dbReference type="EMBL" id="HIS96569.1"/>
    </source>
</evidence>
<dbReference type="PROSITE" id="PS01229">
    <property type="entry name" value="COF_2"/>
    <property type="match status" value="1"/>
</dbReference>
<reference evidence="1" key="1">
    <citation type="submission" date="2020-10" db="EMBL/GenBank/DDBJ databases">
        <authorList>
            <person name="Gilroy R."/>
        </authorList>
    </citation>
    <scope>NUCLEOTIDE SEQUENCE</scope>
    <source>
        <strain evidence="1">ChiHecec3B27-6122</strain>
    </source>
</reference>
<dbReference type="PANTHER" id="PTHR10000:SF53">
    <property type="entry name" value="5-AMINO-6-(5-PHOSPHO-D-RIBITYLAMINO)URACIL PHOSPHATASE YBJI-RELATED"/>
    <property type="match status" value="1"/>
</dbReference>
<name>A0A9D1G4J3_9FIRM</name>
<organism evidence="1 2">
    <name type="scientific">Candidatus Scatomorpha pullistercoris</name>
    <dbReference type="NCBI Taxonomy" id="2840929"/>
    <lineage>
        <taxon>Bacteria</taxon>
        <taxon>Bacillati</taxon>
        <taxon>Bacillota</taxon>
        <taxon>Clostridia</taxon>
        <taxon>Eubacteriales</taxon>
        <taxon>Candidatus Scatomorpha</taxon>
    </lineage>
</organism>
<dbReference type="Gene3D" id="3.40.50.1000">
    <property type="entry name" value="HAD superfamily/HAD-like"/>
    <property type="match status" value="1"/>
</dbReference>
<dbReference type="SFLD" id="SFLDG01140">
    <property type="entry name" value="C2.B:_Phosphomannomutase_and_P"/>
    <property type="match status" value="1"/>
</dbReference>
<dbReference type="SUPFAM" id="SSF56784">
    <property type="entry name" value="HAD-like"/>
    <property type="match status" value="1"/>
</dbReference>
<evidence type="ECO:0000313" key="2">
    <source>
        <dbReference type="Proteomes" id="UP000886876"/>
    </source>
</evidence>
<dbReference type="Proteomes" id="UP000886876">
    <property type="component" value="Unassembled WGS sequence"/>
</dbReference>
<dbReference type="Pfam" id="PF08282">
    <property type="entry name" value="Hydrolase_3"/>
    <property type="match status" value="1"/>
</dbReference>
<dbReference type="PANTHER" id="PTHR10000">
    <property type="entry name" value="PHOSPHOSERINE PHOSPHATASE"/>
    <property type="match status" value="1"/>
</dbReference>
<dbReference type="InterPro" id="IPR023214">
    <property type="entry name" value="HAD_sf"/>
</dbReference>
<sequence>MIKLIVSDIDGTLLPYGQEALDEELFVLIRRLREIGVTFCPASGRQYHSLRALFRPVCDELAYICENGSIVYGAGAEDAAEVLGKTVIERSKAMELSHDIMGLGGHRLLISGANTSYILTGDPWFESFMHASKGNNVALISRPEDVPEDIIKLAVYCPQGTSECRHALGPKWSGELSVASAGPDWVDFNLADKASGLAALCRALGVPASETAAFGDNWNDAPMLKLAGRGYIMTGSDEALKAQFKLQCDNVIRVLERFLETGEI</sequence>
<reference evidence="1" key="2">
    <citation type="journal article" date="2021" name="PeerJ">
        <title>Extensive microbial diversity within the chicken gut microbiome revealed by metagenomics and culture.</title>
        <authorList>
            <person name="Gilroy R."/>
            <person name="Ravi A."/>
            <person name="Getino M."/>
            <person name="Pursley I."/>
            <person name="Horton D.L."/>
            <person name="Alikhan N.F."/>
            <person name="Baker D."/>
            <person name="Gharbi K."/>
            <person name="Hall N."/>
            <person name="Watson M."/>
            <person name="Adriaenssens E.M."/>
            <person name="Foster-Nyarko E."/>
            <person name="Jarju S."/>
            <person name="Secka A."/>
            <person name="Antonio M."/>
            <person name="Oren A."/>
            <person name="Chaudhuri R.R."/>
            <person name="La Ragione R."/>
            <person name="Hildebrand F."/>
            <person name="Pallen M.J."/>
        </authorList>
    </citation>
    <scope>NUCLEOTIDE SEQUENCE</scope>
    <source>
        <strain evidence="1">ChiHecec3B27-6122</strain>
    </source>
</reference>
<dbReference type="InterPro" id="IPR006379">
    <property type="entry name" value="HAD-SF_hydro_IIB"/>
</dbReference>
<dbReference type="GO" id="GO:0005829">
    <property type="term" value="C:cytosol"/>
    <property type="evidence" value="ECO:0007669"/>
    <property type="project" value="TreeGrafter"/>
</dbReference>
<dbReference type="EMBL" id="DVJS01000027">
    <property type="protein sequence ID" value="HIS96569.1"/>
    <property type="molecule type" value="Genomic_DNA"/>
</dbReference>
<accession>A0A9D1G4J3</accession>
<dbReference type="Gene3D" id="3.30.1240.10">
    <property type="match status" value="1"/>
</dbReference>